<dbReference type="Proteomes" id="UP001519460">
    <property type="component" value="Unassembled WGS sequence"/>
</dbReference>
<accession>A0ABD0J7R7</accession>
<proteinExistence type="predicted"/>
<keyword evidence="2" id="KW-1185">Reference proteome</keyword>
<evidence type="ECO:0000313" key="1">
    <source>
        <dbReference type="EMBL" id="KAK7463299.1"/>
    </source>
</evidence>
<dbReference type="AlphaFoldDB" id="A0ABD0J7R7"/>
<evidence type="ECO:0000313" key="2">
    <source>
        <dbReference type="Proteomes" id="UP001519460"/>
    </source>
</evidence>
<organism evidence="1 2">
    <name type="scientific">Batillaria attramentaria</name>
    <dbReference type="NCBI Taxonomy" id="370345"/>
    <lineage>
        <taxon>Eukaryota</taxon>
        <taxon>Metazoa</taxon>
        <taxon>Spiralia</taxon>
        <taxon>Lophotrochozoa</taxon>
        <taxon>Mollusca</taxon>
        <taxon>Gastropoda</taxon>
        <taxon>Caenogastropoda</taxon>
        <taxon>Sorbeoconcha</taxon>
        <taxon>Cerithioidea</taxon>
        <taxon>Batillariidae</taxon>
        <taxon>Batillaria</taxon>
    </lineage>
</organism>
<reference evidence="1 2" key="1">
    <citation type="journal article" date="2023" name="Sci. Data">
        <title>Genome assembly of the Korean intertidal mud-creeper Batillaria attramentaria.</title>
        <authorList>
            <person name="Patra A.K."/>
            <person name="Ho P.T."/>
            <person name="Jun S."/>
            <person name="Lee S.J."/>
            <person name="Kim Y."/>
            <person name="Won Y.J."/>
        </authorList>
    </citation>
    <scope>NUCLEOTIDE SEQUENCE [LARGE SCALE GENOMIC DNA]</scope>
    <source>
        <strain evidence="1">Wonlab-2016</strain>
    </source>
</reference>
<name>A0ABD0J7R7_9CAEN</name>
<gene>
    <name evidence="1" type="ORF">BaRGS_00038137</name>
</gene>
<dbReference type="EMBL" id="JACVVK020000601">
    <property type="protein sequence ID" value="KAK7463299.1"/>
    <property type="molecule type" value="Genomic_DNA"/>
</dbReference>
<protein>
    <submittedName>
        <fullName evidence="1">Uncharacterized protein</fullName>
    </submittedName>
</protein>
<sequence length="146" mass="16402">MEPSPSCNDRDKIGVYVSTSQRGVTSPHNLLGTHRVKKTKSMSLSALNAIKSILSRQRQDWFNTPVTDGMPSNIDKLDLPLVTGCIRALDVNPKPSAQVFVFGFAHRPFLLLKAPGRNSWLAYCVHRKYVSELPDRQRTTRQAKII</sequence>
<comment type="caution">
    <text evidence="1">The sequence shown here is derived from an EMBL/GenBank/DDBJ whole genome shotgun (WGS) entry which is preliminary data.</text>
</comment>